<dbReference type="EMBL" id="JYDI01000047">
    <property type="protein sequence ID" value="KRY56054.1"/>
    <property type="molecule type" value="Genomic_DNA"/>
</dbReference>
<feature type="transmembrane region" description="Helical" evidence="1">
    <location>
        <begin position="33"/>
        <end position="54"/>
    </location>
</feature>
<dbReference type="Proteomes" id="UP000054653">
    <property type="component" value="Unassembled WGS sequence"/>
</dbReference>
<evidence type="ECO:0000313" key="3">
    <source>
        <dbReference type="Proteomes" id="UP000054653"/>
    </source>
</evidence>
<sequence length="71" mass="8121">MLQKGMTELEYNTFDLLLQILINYFVLNVKCVFFIFFAHIYICGGGLTALLIAVERLSWKSATALKSRSNK</sequence>
<organism evidence="2 3">
    <name type="scientific">Trichinella britovi</name>
    <name type="common">Parasitic roundworm</name>
    <dbReference type="NCBI Taxonomy" id="45882"/>
    <lineage>
        <taxon>Eukaryota</taxon>
        <taxon>Metazoa</taxon>
        <taxon>Ecdysozoa</taxon>
        <taxon>Nematoda</taxon>
        <taxon>Enoplea</taxon>
        <taxon>Dorylaimia</taxon>
        <taxon>Trichinellida</taxon>
        <taxon>Trichinellidae</taxon>
        <taxon>Trichinella</taxon>
    </lineage>
</organism>
<keyword evidence="1" id="KW-0472">Membrane</keyword>
<dbReference type="AlphaFoldDB" id="A0A0V1D3V4"/>
<protein>
    <submittedName>
        <fullName evidence="2">Uncharacterized protein</fullName>
    </submittedName>
</protein>
<keyword evidence="3" id="KW-1185">Reference proteome</keyword>
<comment type="caution">
    <text evidence="2">The sequence shown here is derived from an EMBL/GenBank/DDBJ whole genome shotgun (WGS) entry which is preliminary data.</text>
</comment>
<evidence type="ECO:0000313" key="2">
    <source>
        <dbReference type="EMBL" id="KRY56054.1"/>
    </source>
</evidence>
<accession>A0A0V1D3V4</accession>
<keyword evidence="1" id="KW-0812">Transmembrane</keyword>
<name>A0A0V1D3V4_TRIBR</name>
<keyword evidence="1" id="KW-1133">Transmembrane helix</keyword>
<proteinExistence type="predicted"/>
<gene>
    <name evidence="2" type="ORF">T03_10895</name>
</gene>
<reference evidence="2 3" key="1">
    <citation type="submission" date="2015-01" db="EMBL/GenBank/DDBJ databases">
        <title>Evolution of Trichinella species and genotypes.</title>
        <authorList>
            <person name="Korhonen P.K."/>
            <person name="Edoardo P."/>
            <person name="Giuseppe L.R."/>
            <person name="Gasser R.B."/>
        </authorList>
    </citation>
    <scope>NUCLEOTIDE SEQUENCE [LARGE SCALE GENOMIC DNA]</scope>
    <source>
        <strain evidence="2">ISS120</strain>
    </source>
</reference>
<evidence type="ECO:0000256" key="1">
    <source>
        <dbReference type="SAM" id="Phobius"/>
    </source>
</evidence>